<sequence length="329" mass="34411">MTTVLTLGEPLATLTVDDADPRVAAVHVAGAELNTAVGLARQGVEVRWFSRSADDALGSLVLATLRREGVDASRVVLATGERTGLIVKQRIDDHAMRSEHYRAGSASSRLSPEEVPGDLLEGVDLLHVTGITPAIGEGPRAAWTALIRSAADRLVPVSLDVNHRPQLVDDDGIRDIVDSVIDSVDTLFCNEEEAQLLTGETDPERALAALVARGPRTVVLKLGRRGALVGFADGRTLRGGVWPVPLPTFPVGAGDAFNAGWIAAALGGVDPGVALPLAAWTAARVVADPGDHDGFPSAAEVAEVREALTRGDLAPEPYDVGAPVEVVVR</sequence>
<evidence type="ECO:0000313" key="4">
    <source>
        <dbReference type="EMBL" id="ARJ04129.1"/>
    </source>
</evidence>
<evidence type="ECO:0000313" key="5">
    <source>
        <dbReference type="Proteomes" id="UP000192775"/>
    </source>
</evidence>
<dbReference type="STRING" id="1619308.B5808_01990"/>
<dbReference type="Proteomes" id="UP000192775">
    <property type="component" value="Chromosome"/>
</dbReference>
<evidence type="ECO:0000256" key="2">
    <source>
        <dbReference type="ARBA" id="ARBA00022679"/>
    </source>
</evidence>
<dbReference type="RefSeq" id="WP_085017969.1">
    <property type="nucleotide sequence ID" value="NZ_BMHD01000001.1"/>
</dbReference>
<dbReference type="Pfam" id="PF00294">
    <property type="entry name" value="PfkB"/>
    <property type="match status" value="1"/>
</dbReference>
<keyword evidence="2" id="KW-0808">Transferase</keyword>
<dbReference type="Gene3D" id="3.40.1190.20">
    <property type="match status" value="1"/>
</dbReference>
<reference evidence="4 5" key="1">
    <citation type="submission" date="2017-04" db="EMBL/GenBank/DDBJ databases">
        <authorList>
            <person name="Afonso C.L."/>
            <person name="Miller P.J."/>
            <person name="Scott M.A."/>
            <person name="Spackman E."/>
            <person name="Goraichik I."/>
            <person name="Dimitrov K.M."/>
            <person name="Suarez D.L."/>
            <person name="Swayne D.E."/>
        </authorList>
    </citation>
    <scope>NUCLEOTIDE SEQUENCE [LARGE SCALE GENOMIC DNA]</scope>
    <source>
        <strain evidence="5">XA(T)</strain>
    </source>
</reference>
<evidence type="ECO:0000256" key="3">
    <source>
        <dbReference type="ARBA" id="ARBA00022777"/>
    </source>
</evidence>
<dbReference type="InterPro" id="IPR011611">
    <property type="entry name" value="PfkB_dom"/>
</dbReference>
<dbReference type="InterPro" id="IPR052700">
    <property type="entry name" value="Carb_kinase_PfkB-like"/>
</dbReference>
<dbReference type="KEGG" id="cphy:B5808_01990"/>
<accession>A0A1X9LLZ7</accession>
<dbReference type="InterPro" id="IPR029056">
    <property type="entry name" value="Ribokinase-like"/>
</dbReference>
<proteinExistence type="inferred from homology"/>
<dbReference type="SUPFAM" id="SSF53613">
    <property type="entry name" value="Ribokinase-like"/>
    <property type="match status" value="1"/>
</dbReference>
<protein>
    <submittedName>
        <fullName evidence="4">Uncharacterized protein</fullName>
    </submittedName>
</protein>
<keyword evidence="5" id="KW-1185">Reference proteome</keyword>
<name>A0A1X9LLZ7_9MICO</name>
<gene>
    <name evidence="4" type="ORF">B5808_01990</name>
</gene>
<keyword evidence="3" id="KW-0418">Kinase</keyword>
<dbReference type="PANTHER" id="PTHR43320">
    <property type="entry name" value="SUGAR KINASE"/>
    <property type="match status" value="1"/>
</dbReference>
<dbReference type="EMBL" id="CP020715">
    <property type="protein sequence ID" value="ARJ04129.1"/>
    <property type="molecule type" value="Genomic_DNA"/>
</dbReference>
<dbReference type="CDD" id="cd01166">
    <property type="entry name" value="KdgK"/>
    <property type="match status" value="1"/>
</dbReference>
<organism evidence="4 5">
    <name type="scientific">Cnuibacter physcomitrellae</name>
    <dbReference type="NCBI Taxonomy" id="1619308"/>
    <lineage>
        <taxon>Bacteria</taxon>
        <taxon>Bacillati</taxon>
        <taxon>Actinomycetota</taxon>
        <taxon>Actinomycetes</taxon>
        <taxon>Micrococcales</taxon>
        <taxon>Microbacteriaceae</taxon>
        <taxon>Cnuibacter</taxon>
    </lineage>
</organism>
<dbReference type="AlphaFoldDB" id="A0A1X9LLZ7"/>
<evidence type="ECO:0000256" key="1">
    <source>
        <dbReference type="ARBA" id="ARBA00010688"/>
    </source>
</evidence>
<dbReference type="PANTHER" id="PTHR43320:SF2">
    <property type="entry name" value="2-DEHYDRO-3-DEOXYGLUCONOKINASE_2-DEHYDRO-3-DEOXYGALACTONOKINASE"/>
    <property type="match status" value="1"/>
</dbReference>
<comment type="similarity">
    <text evidence="1">Belongs to the carbohydrate kinase PfkB family.</text>
</comment>
<dbReference type="GO" id="GO:0016301">
    <property type="term" value="F:kinase activity"/>
    <property type="evidence" value="ECO:0007669"/>
    <property type="project" value="UniProtKB-KW"/>
</dbReference>